<dbReference type="KEGG" id="paun:MJA45_21025"/>
<reference evidence="1 2" key="1">
    <citation type="submission" date="2022-02" db="EMBL/GenBank/DDBJ databases">
        <title>Paenibacillus sp. MBLB1776 Whole Genome Shotgun Sequencing.</title>
        <authorList>
            <person name="Hwang C.Y."/>
            <person name="Cho E.-S."/>
            <person name="Seo M.-J."/>
        </authorList>
    </citation>
    <scope>NUCLEOTIDE SEQUENCE [LARGE SCALE GENOMIC DNA]</scope>
    <source>
        <strain evidence="1 2">MBLB1776</strain>
    </source>
</reference>
<dbReference type="EMBL" id="CP130318">
    <property type="protein sequence ID" value="WNQ10084.1"/>
    <property type="molecule type" value="Genomic_DNA"/>
</dbReference>
<organism evidence="1 2">
    <name type="scientific">Paenibacillus aurantius</name>
    <dbReference type="NCBI Taxonomy" id="2918900"/>
    <lineage>
        <taxon>Bacteria</taxon>
        <taxon>Bacillati</taxon>
        <taxon>Bacillota</taxon>
        <taxon>Bacilli</taxon>
        <taxon>Bacillales</taxon>
        <taxon>Paenibacillaceae</taxon>
        <taxon>Paenibacillus</taxon>
    </lineage>
</organism>
<gene>
    <name evidence="1" type="ORF">MJA45_21025</name>
</gene>
<dbReference type="RefSeq" id="WP_315603858.1">
    <property type="nucleotide sequence ID" value="NZ_CP130318.1"/>
</dbReference>
<dbReference type="AlphaFoldDB" id="A0AA96LBH9"/>
<keyword evidence="2" id="KW-1185">Reference proteome</keyword>
<proteinExistence type="predicted"/>
<protein>
    <submittedName>
        <fullName evidence="1">Uncharacterized protein</fullName>
    </submittedName>
</protein>
<name>A0AA96LBH9_9BACL</name>
<dbReference type="Proteomes" id="UP001305702">
    <property type="component" value="Chromosome"/>
</dbReference>
<evidence type="ECO:0000313" key="2">
    <source>
        <dbReference type="Proteomes" id="UP001305702"/>
    </source>
</evidence>
<sequence>MAIVLSTGTINKTRSTVNAHIELLNLSNFFRRVRVQVINWDSRTSLLDQTVNVSPNTNFAITTSVRDVSFHYEIRVTVPTTRNLIVNTFAVDSGTFTVENNTVLQHQLVRIFPPFAIFKKAQTKSRVKVSKKPLTTKALIRKSVKK</sequence>
<evidence type="ECO:0000313" key="1">
    <source>
        <dbReference type="EMBL" id="WNQ10084.1"/>
    </source>
</evidence>
<accession>A0AA96LBH9</accession>